<organism evidence="2 3">
    <name type="scientific">Candidatus Woesebacteria bacterium RBG_13_46_13</name>
    <dbReference type="NCBI Taxonomy" id="1802479"/>
    <lineage>
        <taxon>Bacteria</taxon>
        <taxon>Candidatus Woeseibacteriota</taxon>
    </lineage>
</organism>
<keyword evidence="1" id="KW-0812">Transmembrane</keyword>
<protein>
    <submittedName>
        <fullName evidence="2">Uncharacterized protein</fullName>
    </submittedName>
</protein>
<reference evidence="2 3" key="1">
    <citation type="journal article" date="2016" name="Nat. Commun.">
        <title>Thousands of microbial genomes shed light on interconnected biogeochemical processes in an aquifer system.</title>
        <authorList>
            <person name="Anantharaman K."/>
            <person name="Brown C.T."/>
            <person name="Hug L.A."/>
            <person name="Sharon I."/>
            <person name="Castelle C.J."/>
            <person name="Probst A.J."/>
            <person name="Thomas B.C."/>
            <person name="Singh A."/>
            <person name="Wilkins M.J."/>
            <person name="Karaoz U."/>
            <person name="Brodie E.L."/>
            <person name="Williams K.H."/>
            <person name="Hubbard S.S."/>
            <person name="Banfield J.F."/>
        </authorList>
    </citation>
    <scope>NUCLEOTIDE SEQUENCE [LARGE SCALE GENOMIC DNA]</scope>
</reference>
<evidence type="ECO:0000313" key="2">
    <source>
        <dbReference type="EMBL" id="OGM09343.1"/>
    </source>
</evidence>
<gene>
    <name evidence="2" type="ORF">A2Y68_00015</name>
</gene>
<feature type="transmembrane region" description="Helical" evidence="1">
    <location>
        <begin position="6"/>
        <end position="24"/>
    </location>
</feature>
<dbReference type="STRING" id="1802479.A2Y68_00015"/>
<comment type="caution">
    <text evidence="2">The sequence shown here is derived from an EMBL/GenBank/DDBJ whole genome shotgun (WGS) entry which is preliminary data.</text>
</comment>
<keyword evidence="1" id="KW-1133">Transmembrane helix</keyword>
<accession>A0A1F7X385</accession>
<keyword evidence="1" id="KW-0472">Membrane</keyword>
<name>A0A1F7X385_9BACT</name>
<evidence type="ECO:0000313" key="3">
    <source>
        <dbReference type="Proteomes" id="UP000176778"/>
    </source>
</evidence>
<sequence>MKYLVPFLIIIIIILVAGMAFFAGKGAITIPGVATPTPTATISSTPTATATSTPTKKVTGGGILSFPKYSLTVPADWQNSRESHSQDDEKIILTKGAYQLSITQGGFGGAVCLYPGDADTEGPSARYDAYKEITGKSGDLFRRSWTGDEMTSKGFGICHKSQYGWGAPTLYGHISFIAPQDKTRAMLDEMDAILASLTKI</sequence>
<proteinExistence type="predicted"/>
<dbReference type="AlphaFoldDB" id="A0A1F7X385"/>
<dbReference type="EMBL" id="MGFR01000005">
    <property type="protein sequence ID" value="OGM09343.1"/>
    <property type="molecule type" value="Genomic_DNA"/>
</dbReference>
<dbReference type="Proteomes" id="UP000176778">
    <property type="component" value="Unassembled WGS sequence"/>
</dbReference>
<evidence type="ECO:0000256" key="1">
    <source>
        <dbReference type="SAM" id="Phobius"/>
    </source>
</evidence>